<keyword evidence="2" id="KW-1185">Reference proteome</keyword>
<name>A0A0A2M823_9FLAO</name>
<evidence type="ECO:0000313" key="1">
    <source>
        <dbReference type="EMBL" id="KGO87761.1"/>
    </source>
</evidence>
<dbReference type="OrthoDB" id="119700at2"/>
<sequence length="97" mass="11505">MNAKYNQYKITLEHTHNPKDEELQQPVVVEFDNHDNIFNIIKIMQERDLFNDVNQSAEFAIGLKLFSEVMLRNKDNALLEEFLPAFKDFMKKLKEGM</sequence>
<accession>A0A0A2M823</accession>
<comment type="caution">
    <text evidence="1">The sequence shown here is derived from an EMBL/GenBank/DDBJ whole genome shotgun (WGS) entry which is preliminary data.</text>
</comment>
<gene>
    <name evidence="1" type="ORF">Q765_04515</name>
</gene>
<protein>
    <recommendedName>
        <fullName evidence="3">DUF3861 domain-containing protein</fullName>
    </recommendedName>
</protein>
<dbReference type="Pfam" id="PF12977">
    <property type="entry name" value="DUF3861"/>
    <property type="match status" value="1"/>
</dbReference>
<dbReference type="Gene3D" id="3.10.20.850">
    <property type="entry name" value="Protein of unknown function DUF3861"/>
    <property type="match status" value="1"/>
</dbReference>
<dbReference type="eggNOG" id="ENOG5032YDA">
    <property type="taxonomic scope" value="Bacteria"/>
</dbReference>
<reference evidence="1 2" key="1">
    <citation type="submission" date="2013-09" db="EMBL/GenBank/DDBJ databases">
        <authorList>
            <person name="Zeng Z."/>
            <person name="Chen C."/>
        </authorList>
    </citation>
    <scope>NUCLEOTIDE SEQUENCE [LARGE SCALE GENOMIC DNA]</scope>
    <source>
        <strain evidence="1 2">WB 3.3-2</strain>
    </source>
</reference>
<proteinExistence type="predicted"/>
<dbReference type="STRING" id="1121895.GCA_000378485_01618"/>
<dbReference type="InterPro" id="IPR024476">
    <property type="entry name" value="DUF3861"/>
</dbReference>
<dbReference type="EMBL" id="JRLX01000003">
    <property type="protein sequence ID" value="KGO87761.1"/>
    <property type="molecule type" value="Genomic_DNA"/>
</dbReference>
<dbReference type="AlphaFoldDB" id="A0A0A2M823"/>
<evidence type="ECO:0000313" key="2">
    <source>
        <dbReference type="Proteomes" id="UP000030152"/>
    </source>
</evidence>
<organism evidence="1 2">
    <name type="scientific">Flavobacterium rivuli WB 3.3-2 = DSM 21788</name>
    <dbReference type="NCBI Taxonomy" id="1121895"/>
    <lineage>
        <taxon>Bacteria</taxon>
        <taxon>Pseudomonadati</taxon>
        <taxon>Bacteroidota</taxon>
        <taxon>Flavobacteriia</taxon>
        <taxon>Flavobacteriales</taxon>
        <taxon>Flavobacteriaceae</taxon>
        <taxon>Flavobacterium</taxon>
    </lineage>
</organism>
<dbReference type="Proteomes" id="UP000030152">
    <property type="component" value="Unassembled WGS sequence"/>
</dbReference>
<evidence type="ECO:0008006" key="3">
    <source>
        <dbReference type="Google" id="ProtNLM"/>
    </source>
</evidence>
<dbReference type="RefSeq" id="WP_020212771.1">
    <property type="nucleotide sequence ID" value="NZ_JRLX01000003.1"/>
</dbReference>
<dbReference type="InterPro" id="IPR038194">
    <property type="entry name" value="DUF3861_sf"/>
</dbReference>